<accession>A0A8S5LCH0</accession>
<organism evidence="1">
    <name type="scientific">Myoviridae sp. ct35n35</name>
    <dbReference type="NCBI Taxonomy" id="2823534"/>
    <lineage>
        <taxon>Viruses</taxon>
        <taxon>Duplodnaviria</taxon>
        <taxon>Heunggongvirae</taxon>
        <taxon>Uroviricota</taxon>
        <taxon>Caudoviricetes</taxon>
    </lineage>
</organism>
<proteinExistence type="predicted"/>
<dbReference type="EMBL" id="BK014683">
    <property type="protein sequence ID" value="DAD67708.1"/>
    <property type="molecule type" value="Genomic_DNA"/>
</dbReference>
<protein>
    <submittedName>
        <fullName evidence="1">Uncharacterized protein</fullName>
    </submittedName>
</protein>
<evidence type="ECO:0000313" key="1">
    <source>
        <dbReference type="EMBL" id="DAD67708.1"/>
    </source>
</evidence>
<sequence length="44" mass="5225">MKRKTVLLLNGHLDVIGREIITTFLGIVVKREKILYNRAVKYRR</sequence>
<name>A0A8S5LCH0_9CAUD</name>
<reference evidence="1" key="1">
    <citation type="journal article" date="2021" name="Proc. Natl. Acad. Sci. U.S.A.">
        <title>A Catalog of Tens of Thousands of Viruses from Human Metagenomes Reveals Hidden Associations with Chronic Diseases.</title>
        <authorList>
            <person name="Tisza M.J."/>
            <person name="Buck C.B."/>
        </authorList>
    </citation>
    <scope>NUCLEOTIDE SEQUENCE</scope>
    <source>
        <strain evidence="1">Ct35n35</strain>
    </source>
</reference>